<reference evidence="1" key="1">
    <citation type="journal article" date="2015" name="Nature">
        <title>Complex archaea that bridge the gap between prokaryotes and eukaryotes.</title>
        <authorList>
            <person name="Spang A."/>
            <person name="Saw J.H."/>
            <person name="Jorgensen S.L."/>
            <person name="Zaremba-Niedzwiedzka K."/>
            <person name="Martijn J."/>
            <person name="Lind A.E."/>
            <person name="van Eijk R."/>
            <person name="Schleper C."/>
            <person name="Guy L."/>
            <person name="Ettema T.J."/>
        </authorList>
    </citation>
    <scope>NUCLEOTIDE SEQUENCE</scope>
</reference>
<proteinExistence type="predicted"/>
<accession>A0A0F9V8E6</accession>
<sequence>MSKMSQELERRIDENKYELWEACRAWAELWNWKPLDSGDNMQEILERSWVQTKRVLAKIENAEDGIGTESS</sequence>
<dbReference type="EMBL" id="LAZR01000633">
    <property type="protein sequence ID" value="KKN62148.1"/>
    <property type="molecule type" value="Genomic_DNA"/>
</dbReference>
<name>A0A0F9V8E6_9ZZZZ</name>
<organism evidence="1">
    <name type="scientific">marine sediment metagenome</name>
    <dbReference type="NCBI Taxonomy" id="412755"/>
    <lineage>
        <taxon>unclassified sequences</taxon>
        <taxon>metagenomes</taxon>
        <taxon>ecological metagenomes</taxon>
    </lineage>
</organism>
<gene>
    <name evidence="1" type="ORF">LCGC14_0514270</name>
</gene>
<dbReference type="AlphaFoldDB" id="A0A0F9V8E6"/>
<comment type="caution">
    <text evidence="1">The sequence shown here is derived from an EMBL/GenBank/DDBJ whole genome shotgun (WGS) entry which is preliminary data.</text>
</comment>
<protein>
    <submittedName>
        <fullName evidence="1">Uncharacterized protein</fullName>
    </submittedName>
</protein>
<evidence type="ECO:0000313" key="1">
    <source>
        <dbReference type="EMBL" id="KKN62148.1"/>
    </source>
</evidence>